<dbReference type="PROSITE" id="PS00893">
    <property type="entry name" value="NUDIX_BOX"/>
    <property type="match status" value="1"/>
</dbReference>
<gene>
    <name evidence="6" type="ORF">GCM10022252_48140</name>
</gene>
<dbReference type="Proteomes" id="UP001501251">
    <property type="component" value="Unassembled WGS sequence"/>
</dbReference>
<comment type="caution">
    <text evidence="6">The sequence shown here is derived from an EMBL/GenBank/DDBJ whole genome shotgun (WGS) entry which is preliminary data.</text>
</comment>
<proteinExistence type="inferred from homology"/>
<evidence type="ECO:0000256" key="4">
    <source>
        <dbReference type="RuleBase" id="RU003476"/>
    </source>
</evidence>
<dbReference type="EMBL" id="BAABAQ010000009">
    <property type="protein sequence ID" value="GAA4198164.1"/>
    <property type="molecule type" value="Genomic_DNA"/>
</dbReference>
<dbReference type="PRINTS" id="PR00502">
    <property type="entry name" value="NUDIXFAMILY"/>
</dbReference>
<dbReference type="SUPFAM" id="SSF55811">
    <property type="entry name" value="Nudix"/>
    <property type="match status" value="1"/>
</dbReference>
<evidence type="ECO:0000256" key="3">
    <source>
        <dbReference type="ARBA" id="ARBA00022801"/>
    </source>
</evidence>
<evidence type="ECO:0000256" key="1">
    <source>
        <dbReference type="ARBA" id="ARBA00001946"/>
    </source>
</evidence>
<name>A0ABP8B4T9_9ACTN</name>
<dbReference type="PANTHER" id="PTHR43046">
    <property type="entry name" value="GDP-MANNOSE MANNOSYL HYDROLASE"/>
    <property type="match status" value="1"/>
</dbReference>
<organism evidence="6 7">
    <name type="scientific">Streptosporangium oxazolinicum</name>
    <dbReference type="NCBI Taxonomy" id="909287"/>
    <lineage>
        <taxon>Bacteria</taxon>
        <taxon>Bacillati</taxon>
        <taxon>Actinomycetota</taxon>
        <taxon>Actinomycetes</taxon>
        <taxon>Streptosporangiales</taxon>
        <taxon>Streptosporangiaceae</taxon>
        <taxon>Streptosporangium</taxon>
    </lineage>
</organism>
<dbReference type="InterPro" id="IPR015797">
    <property type="entry name" value="NUDIX_hydrolase-like_dom_sf"/>
</dbReference>
<comment type="cofactor">
    <cofactor evidence="1">
        <name>Mg(2+)</name>
        <dbReference type="ChEBI" id="CHEBI:18420"/>
    </cofactor>
</comment>
<dbReference type="CDD" id="cd03674">
    <property type="entry name" value="NUDIX_Hydrolase"/>
    <property type="match status" value="1"/>
</dbReference>
<sequence>MSVKEATASVFVFHRFAGGWKIGLIWHPRLESWMLPGGHVEPNENPAEAAVREVTEETGLVVTLVQGPSVPLPAAFPHPAIPAPWWVVELNVAADRHTTAPHVHVDHLYVGTAPSAEPRSESVHPFTWFDADEVAIVEHMAEDSRIQVKELFEVIDEISDVPSPRSG</sequence>
<reference evidence="7" key="1">
    <citation type="journal article" date="2019" name="Int. J. Syst. Evol. Microbiol.">
        <title>The Global Catalogue of Microorganisms (GCM) 10K type strain sequencing project: providing services to taxonomists for standard genome sequencing and annotation.</title>
        <authorList>
            <consortium name="The Broad Institute Genomics Platform"/>
            <consortium name="The Broad Institute Genome Sequencing Center for Infectious Disease"/>
            <person name="Wu L."/>
            <person name="Ma J."/>
        </authorList>
    </citation>
    <scope>NUCLEOTIDE SEQUENCE [LARGE SCALE GENOMIC DNA]</scope>
    <source>
        <strain evidence="7">JCM 17388</strain>
    </source>
</reference>
<dbReference type="Pfam" id="PF00293">
    <property type="entry name" value="NUDIX"/>
    <property type="match status" value="1"/>
</dbReference>
<dbReference type="Gene3D" id="3.90.79.10">
    <property type="entry name" value="Nucleoside Triphosphate Pyrophosphohydrolase"/>
    <property type="match status" value="1"/>
</dbReference>
<evidence type="ECO:0000313" key="7">
    <source>
        <dbReference type="Proteomes" id="UP001501251"/>
    </source>
</evidence>
<dbReference type="InterPro" id="IPR000086">
    <property type="entry name" value="NUDIX_hydrolase_dom"/>
</dbReference>
<keyword evidence="3 4" id="KW-0378">Hydrolase</keyword>
<evidence type="ECO:0000256" key="2">
    <source>
        <dbReference type="ARBA" id="ARBA00005582"/>
    </source>
</evidence>
<dbReference type="RefSeq" id="WP_344920276.1">
    <property type="nucleotide sequence ID" value="NZ_BAABAQ010000009.1"/>
</dbReference>
<dbReference type="PANTHER" id="PTHR43046:SF14">
    <property type="entry name" value="MUTT_NUDIX FAMILY PROTEIN"/>
    <property type="match status" value="1"/>
</dbReference>
<protein>
    <recommendedName>
        <fullName evidence="5">Nudix hydrolase domain-containing protein</fullName>
    </recommendedName>
</protein>
<accession>A0ABP8B4T9</accession>
<comment type="similarity">
    <text evidence="2 4">Belongs to the Nudix hydrolase family.</text>
</comment>
<evidence type="ECO:0000313" key="6">
    <source>
        <dbReference type="EMBL" id="GAA4198164.1"/>
    </source>
</evidence>
<evidence type="ECO:0000259" key="5">
    <source>
        <dbReference type="PROSITE" id="PS51462"/>
    </source>
</evidence>
<feature type="domain" description="Nudix hydrolase" evidence="5">
    <location>
        <begin position="3"/>
        <end position="154"/>
    </location>
</feature>
<dbReference type="InterPro" id="IPR020476">
    <property type="entry name" value="Nudix_hydrolase"/>
</dbReference>
<dbReference type="InterPro" id="IPR020084">
    <property type="entry name" value="NUDIX_hydrolase_CS"/>
</dbReference>
<keyword evidence="7" id="KW-1185">Reference proteome</keyword>
<dbReference type="PROSITE" id="PS51462">
    <property type="entry name" value="NUDIX"/>
    <property type="match status" value="1"/>
</dbReference>